<keyword evidence="7" id="KW-1185">Reference proteome</keyword>
<evidence type="ECO:0000256" key="1">
    <source>
        <dbReference type="ARBA" id="ARBA00004141"/>
    </source>
</evidence>
<evidence type="ECO:0000256" key="3">
    <source>
        <dbReference type="ARBA" id="ARBA00022989"/>
    </source>
</evidence>
<proteinExistence type="predicted"/>
<comment type="caution">
    <text evidence="6">The sequence shown here is derived from an EMBL/GenBank/DDBJ whole genome shotgun (WGS) entry which is preliminary data.</text>
</comment>
<gene>
    <name evidence="6" type="ORF">BIW11_06409</name>
</gene>
<dbReference type="Pfam" id="PF10242">
    <property type="entry name" value="L_HMGIC_fpl"/>
    <property type="match status" value="1"/>
</dbReference>
<protein>
    <submittedName>
        <fullName evidence="6">Lipoma HMGIC fusion partner-like</fullName>
    </submittedName>
</protein>
<dbReference type="InParanoid" id="A0A1V9XY52"/>
<evidence type="ECO:0000256" key="5">
    <source>
        <dbReference type="SAM" id="Phobius"/>
    </source>
</evidence>
<dbReference type="InterPro" id="IPR019372">
    <property type="entry name" value="LHFPL"/>
</dbReference>
<evidence type="ECO:0000256" key="2">
    <source>
        <dbReference type="ARBA" id="ARBA00022692"/>
    </source>
</evidence>
<feature type="transmembrane region" description="Helical" evidence="5">
    <location>
        <begin position="134"/>
        <end position="153"/>
    </location>
</feature>
<dbReference type="GO" id="GO:0016020">
    <property type="term" value="C:membrane"/>
    <property type="evidence" value="ECO:0007669"/>
    <property type="project" value="UniProtKB-SubCell"/>
</dbReference>
<evidence type="ECO:0000313" key="6">
    <source>
        <dbReference type="EMBL" id="OQR78435.1"/>
    </source>
</evidence>
<dbReference type="EMBL" id="MNPL01002235">
    <property type="protein sequence ID" value="OQR78435.1"/>
    <property type="molecule type" value="Genomic_DNA"/>
</dbReference>
<evidence type="ECO:0000256" key="4">
    <source>
        <dbReference type="ARBA" id="ARBA00023136"/>
    </source>
</evidence>
<keyword evidence="3 5" id="KW-1133">Transmembrane helix</keyword>
<comment type="subcellular location">
    <subcellularLocation>
        <location evidence="1">Membrane</location>
        <topology evidence="1">Multi-pass membrane protein</topology>
    </subcellularLocation>
</comment>
<dbReference type="PANTHER" id="PTHR12489">
    <property type="entry name" value="LIPOMA HMGIC FUSION PARTNER-LIKE PROTEIN"/>
    <property type="match status" value="1"/>
</dbReference>
<feature type="transmembrane region" description="Helical" evidence="5">
    <location>
        <begin position="98"/>
        <end position="122"/>
    </location>
</feature>
<reference evidence="6 7" key="1">
    <citation type="journal article" date="2017" name="Gigascience">
        <title>Draft genome of the honey bee ectoparasitic mite, Tropilaelaps mercedesae, is shaped by the parasitic life history.</title>
        <authorList>
            <person name="Dong X."/>
            <person name="Armstrong S.D."/>
            <person name="Xia D."/>
            <person name="Makepeace B.L."/>
            <person name="Darby A.C."/>
            <person name="Kadowaki T."/>
        </authorList>
    </citation>
    <scope>NUCLEOTIDE SEQUENCE [LARGE SCALE GENOMIC DNA]</scope>
    <source>
        <strain evidence="6">Wuxi-XJTLU</strain>
    </source>
</reference>
<dbReference type="AlphaFoldDB" id="A0A1V9XY52"/>
<keyword evidence="4 5" id="KW-0472">Membrane</keyword>
<dbReference type="Gene3D" id="1.20.140.150">
    <property type="match status" value="1"/>
</dbReference>
<sequence length="215" mass="23145">MTVPGAKAALPIATVNSSLTNIGVFWAVLSLSTAVLSGVGFYLPFWIQGEIFNRTTVHFGSFRRCNYPRLLENGRLEIVLECGRYASFSSIPSAAWRAASVLVGIAASLALLVAFIAVIGCFTADAINSLLAKTLGFIQLVAGLFVATGLGLYPLGYGHPQVKEACGDASEPFNLGPKCKYSWSLYMLSVAILILWLCSALSLKASRMRPHFYQI</sequence>
<dbReference type="FunCoup" id="A0A1V9XY52">
    <property type="interactions" value="80"/>
</dbReference>
<dbReference type="Proteomes" id="UP000192247">
    <property type="component" value="Unassembled WGS sequence"/>
</dbReference>
<dbReference type="OrthoDB" id="5873721at2759"/>
<dbReference type="PANTHER" id="PTHR12489:SF16">
    <property type="entry name" value="LHFPL TETRASPAN SUBFAMILY MEMBER 6 PROTEIN-RELATED"/>
    <property type="match status" value="1"/>
</dbReference>
<feature type="transmembrane region" description="Helical" evidence="5">
    <location>
        <begin position="183"/>
        <end position="203"/>
    </location>
</feature>
<dbReference type="STRING" id="418985.A0A1V9XY52"/>
<keyword evidence="2 5" id="KW-0812">Transmembrane</keyword>
<name>A0A1V9XY52_9ACAR</name>
<accession>A0A1V9XY52</accession>
<organism evidence="6 7">
    <name type="scientific">Tropilaelaps mercedesae</name>
    <dbReference type="NCBI Taxonomy" id="418985"/>
    <lineage>
        <taxon>Eukaryota</taxon>
        <taxon>Metazoa</taxon>
        <taxon>Ecdysozoa</taxon>
        <taxon>Arthropoda</taxon>
        <taxon>Chelicerata</taxon>
        <taxon>Arachnida</taxon>
        <taxon>Acari</taxon>
        <taxon>Parasitiformes</taxon>
        <taxon>Mesostigmata</taxon>
        <taxon>Gamasina</taxon>
        <taxon>Dermanyssoidea</taxon>
        <taxon>Laelapidae</taxon>
        <taxon>Tropilaelaps</taxon>
    </lineage>
</organism>
<evidence type="ECO:0000313" key="7">
    <source>
        <dbReference type="Proteomes" id="UP000192247"/>
    </source>
</evidence>
<feature type="transmembrane region" description="Helical" evidence="5">
    <location>
        <begin position="24"/>
        <end position="47"/>
    </location>
</feature>